<feature type="region of interest" description="Disordered" evidence="1">
    <location>
        <begin position="1"/>
        <end position="113"/>
    </location>
</feature>
<dbReference type="AlphaFoldDB" id="A0A1I5GZV9"/>
<dbReference type="GO" id="GO:0042834">
    <property type="term" value="F:peptidoglycan binding"/>
    <property type="evidence" value="ECO:0007669"/>
    <property type="project" value="InterPro"/>
</dbReference>
<sequence length="294" mass="33113">MADKNSEQRMWSDPKDYGLPYVEVKPLHNAKSEATKNSDSESKEKEVEQVVPVAKPEEKEKAKVATEKPEQVLPVKEKAKASDKVEAEKPAEPKIKAKKPEPESPKPTPKKSNSWVVYAAIIGLLLVSTIVWQLMKEEKADSPTEQASQSSMTPTESLANTTEEINNTSKEENQVTENQDSISNSNALSSSPQESTETGTTIDRKEESSLIRIEAREARPRYFIVVGSLPNERLAIQESDQYRDRTKELYLIAPYDEVSNYRLAIGKFNSFSQASAELDKIKENYTEALWILKY</sequence>
<keyword evidence="2" id="KW-0472">Membrane</keyword>
<feature type="compositionally biased region" description="Basic and acidic residues" evidence="1">
    <location>
        <begin position="30"/>
        <end position="48"/>
    </location>
</feature>
<feature type="domain" description="SPOR" evidence="3">
    <location>
        <begin position="216"/>
        <end position="294"/>
    </location>
</feature>
<evidence type="ECO:0000256" key="2">
    <source>
        <dbReference type="SAM" id="Phobius"/>
    </source>
</evidence>
<evidence type="ECO:0000313" key="5">
    <source>
        <dbReference type="Proteomes" id="UP000199564"/>
    </source>
</evidence>
<evidence type="ECO:0000256" key="1">
    <source>
        <dbReference type="SAM" id="MobiDB-lite"/>
    </source>
</evidence>
<feature type="compositionally biased region" description="Basic and acidic residues" evidence="1">
    <location>
        <begin position="1"/>
        <end position="16"/>
    </location>
</feature>
<feature type="compositionally biased region" description="Low complexity" evidence="1">
    <location>
        <begin position="181"/>
        <end position="195"/>
    </location>
</feature>
<dbReference type="SUPFAM" id="SSF110997">
    <property type="entry name" value="Sporulation related repeat"/>
    <property type="match status" value="1"/>
</dbReference>
<feature type="compositionally biased region" description="Polar residues" evidence="1">
    <location>
        <begin position="143"/>
        <end position="168"/>
    </location>
</feature>
<proteinExistence type="predicted"/>
<reference evidence="5" key="1">
    <citation type="submission" date="2016-10" db="EMBL/GenBank/DDBJ databases">
        <authorList>
            <person name="Varghese N."/>
            <person name="Submissions S."/>
        </authorList>
    </citation>
    <scope>NUCLEOTIDE SEQUENCE [LARGE SCALE GENOMIC DNA]</scope>
    <source>
        <strain evidence="5">DSM 15282</strain>
    </source>
</reference>
<dbReference type="EMBL" id="FOVW01000006">
    <property type="protein sequence ID" value="SFO41111.1"/>
    <property type="molecule type" value="Genomic_DNA"/>
</dbReference>
<feature type="region of interest" description="Disordered" evidence="1">
    <location>
        <begin position="140"/>
        <end position="205"/>
    </location>
</feature>
<gene>
    <name evidence="4" type="ORF">SAMN04488519_106165</name>
</gene>
<keyword evidence="5" id="KW-1185">Reference proteome</keyword>
<feature type="transmembrane region" description="Helical" evidence="2">
    <location>
        <begin position="115"/>
        <end position="135"/>
    </location>
</feature>
<dbReference type="InterPro" id="IPR036680">
    <property type="entry name" value="SPOR-like_sf"/>
</dbReference>
<dbReference type="STRING" id="226506.SAMN04488519_106165"/>
<evidence type="ECO:0000259" key="3">
    <source>
        <dbReference type="PROSITE" id="PS51724"/>
    </source>
</evidence>
<name>A0A1I5GZV9_9BACT</name>
<dbReference type="PROSITE" id="PS51724">
    <property type="entry name" value="SPOR"/>
    <property type="match status" value="1"/>
</dbReference>
<feature type="compositionally biased region" description="Basic and acidic residues" evidence="1">
    <location>
        <begin position="55"/>
        <end position="104"/>
    </location>
</feature>
<dbReference type="InterPro" id="IPR007730">
    <property type="entry name" value="SPOR-like_dom"/>
</dbReference>
<keyword evidence="2" id="KW-1133">Transmembrane helix</keyword>
<keyword evidence="2" id="KW-0812">Transmembrane</keyword>
<accession>A0A1I5GZV9</accession>
<dbReference type="Proteomes" id="UP000199564">
    <property type="component" value="Unassembled WGS sequence"/>
</dbReference>
<protein>
    <submittedName>
        <fullName evidence="4">Sporulation related domain-containing protein</fullName>
    </submittedName>
</protein>
<dbReference type="RefSeq" id="WP_139217485.1">
    <property type="nucleotide sequence ID" value="NZ_FOVW01000006.1"/>
</dbReference>
<evidence type="ECO:0000313" key="4">
    <source>
        <dbReference type="EMBL" id="SFO41111.1"/>
    </source>
</evidence>
<organism evidence="4 5">
    <name type="scientific">Algoriphagus ornithinivorans</name>
    <dbReference type="NCBI Taxonomy" id="226506"/>
    <lineage>
        <taxon>Bacteria</taxon>
        <taxon>Pseudomonadati</taxon>
        <taxon>Bacteroidota</taxon>
        <taxon>Cytophagia</taxon>
        <taxon>Cytophagales</taxon>
        <taxon>Cyclobacteriaceae</taxon>
        <taxon>Algoriphagus</taxon>
    </lineage>
</organism>